<gene>
    <name evidence="3" type="ORF">KUTeg_004738</name>
</gene>
<dbReference type="InterPro" id="IPR002502">
    <property type="entry name" value="Amidase_domain"/>
</dbReference>
<evidence type="ECO:0000313" key="4">
    <source>
        <dbReference type="Proteomes" id="UP001217089"/>
    </source>
</evidence>
<dbReference type="PANTHER" id="PTHR11022">
    <property type="entry name" value="PEPTIDOGLYCAN RECOGNITION PROTEIN"/>
    <property type="match status" value="1"/>
</dbReference>
<evidence type="ECO:0000313" key="3">
    <source>
        <dbReference type="EMBL" id="KAJ8316834.1"/>
    </source>
</evidence>
<dbReference type="InterPro" id="IPR006619">
    <property type="entry name" value="PGRP_domain_met/bac"/>
</dbReference>
<name>A0ABQ9FHT0_TEGGR</name>
<organism evidence="3 4">
    <name type="scientific">Tegillarca granosa</name>
    <name type="common">Malaysian cockle</name>
    <name type="synonym">Anadara granosa</name>
    <dbReference type="NCBI Taxonomy" id="220873"/>
    <lineage>
        <taxon>Eukaryota</taxon>
        <taxon>Metazoa</taxon>
        <taxon>Spiralia</taxon>
        <taxon>Lophotrochozoa</taxon>
        <taxon>Mollusca</taxon>
        <taxon>Bivalvia</taxon>
        <taxon>Autobranchia</taxon>
        <taxon>Pteriomorphia</taxon>
        <taxon>Arcoida</taxon>
        <taxon>Arcoidea</taxon>
        <taxon>Arcidae</taxon>
        <taxon>Tegillarca</taxon>
    </lineage>
</organism>
<dbReference type="Pfam" id="PF01510">
    <property type="entry name" value="Amidase_2"/>
    <property type="match status" value="1"/>
</dbReference>
<dbReference type="InterPro" id="IPR036505">
    <property type="entry name" value="Amidase/PGRP_sf"/>
</dbReference>
<evidence type="ECO:0000256" key="1">
    <source>
        <dbReference type="ARBA" id="ARBA00007553"/>
    </source>
</evidence>
<proteinExistence type="inferred from homology"/>
<evidence type="ECO:0000259" key="2">
    <source>
        <dbReference type="SMART" id="SM00701"/>
    </source>
</evidence>
<protein>
    <recommendedName>
        <fullName evidence="2">Peptidoglycan recognition protein family domain-containing protein</fullName>
    </recommendedName>
</protein>
<dbReference type="CDD" id="cd06583">
    <property type="entry name" value="PGRP"/>
    <property type="match status" value="1"/>
</dbReference>
<feature type="domain" description="Peptidoglycan recognition protein family" evidence="2">
    <location>
        <begin position="2"/>
        <end position="84"/>
    </location>
</feature>
<dbReference type="SMART" id="SM00701">
    <property type="entry name" value="PGRP"/>
    <property type="match status" value="1"/>
</dbReference>
<accession>A0ABQ9FHT0</accession>
<keyword evidence="4" id="KW-1185">Reference proteome</keyword>
<dbReference type="EMBL" id="JARBDR010000246">
    <property type="protein sequence ID" value="KAJ8316834.1"/>
    <property type="molecule type" value="Genomic_DNA"/>
</dbReference>
<sequence length="112" mass="12879">MGRCWVQFLVGEDGNIYEARGWDRIGAHTLGFNAKSISIAAMGDFNHRAPNQKLLDTIDRIIARGIDMEKITADYKLYGHRDASPQFDSPGHYLYSIIRRWKHYDKHGPTKD</sequence>
<dbReference type="Proteomes" id="UP001217089">
    <property type="component" value="Unassembled WGS sequence"/>
</dbReference>
<comment type="caution">
    <text evidence="3">The sequence shown here is derived from an EMBL/GenBank/DDBJ whole genome shotgun (WGS) entry which is preliminary data.</text>
</comment>
<reference evidence="3 4" key="1">
    <citation type="submission" date="2022-12" db="EMBL/GenBank/DDBJ databases">
        <title>Chromosome-level genome of Tegillarca granosa.</title>
        <authorList>
            <person name="Kim J."/>
        </authorList>
    </citation>
    <scope>NUCLEOTIDE SEQUENCE [LARGE SCALE GENOMIC DNA]</scope>
    <source>
        <strain evidence="3">Teg-2019</strain>
        <tissue evidence="3">Adductor muscle</tissue>
    </source>
</reference>
<dbReference type="PANTHER" id="PTHR11022:SF41">
    <property type="entry name" value="PEPTIDOGLYCAN-RECOGNITION PROTEIN LC-RELATED"/>
    <property type="match status" value="1"/>
</dbReference>
<dbReference type="InterPro" id="IPR015510">
    <property type="entry name" value="PGRP"/>
</dbReference>
<comment type="similarity">
    <text evidence="1">Belongs to the N-acetylmuramoyl-L-alanine amidase 2 family.</text>
</comment>
<dbReference type="Gene3D" id="3.40.80.10">
    <property type="entry name" value="Peptidoglycan recognition protein-like"/>
    <property type="match status" value="1"/>
</dbReference>
<dbReference type="SUPFAM" id="SSF55846">
    <property type="entry name" value="N-acetylmuramoyl-L-alanine amidase-like"/>
    <property type="match status" value="1"/>
</dbReference>